<dbReference type="Proteomes" id="UP000316852">
    <property type="component" value="Unassembled WGS sequence"/>
</dbReference>
<evidence type="ECO:0000259" key="11">
    <source>
        <dbReference type="PROSITE" id="PS52015"/>
    </source>
</evidence>
<evidence type="ECO:0000313" key="12">
    <source>
        <dbReference type="EMBL" id="TMQ60353.1"/>
    </source>
</evidence>
<feature type="domain" description="TonB C-terminal" evidence="11">
    <location>
        <begin position="145"/>
        <end position="232"/>
    </location>
</feature>
<evidence type="ECO:0000256" key="9">
    <source>
        <dbReference type="ARBA" id="ARBA00023136"/>
    </source>
</evidence>
<dbReference type="GO" id="GO:0055085">
    <property type="term" value="P:transmembrane transport"/>
    <property type="evidence" value="ECO:0007669"/>
    <property type="project" value="InterPro"/>
</dbReference>
<evidence type="ECO:0000256" key="1">
    <source>
        <dbReference type="ARBA" id="ARBA00004383"/>
    </source>
</evidence>
<evidence type="ECO:0000313" key="13">
    <source>
        <dbReference type="Proteomes" id="UP000316852"/>
    </source>
</evidence>
<dbReference type="Gene3D" id="3.30.1150.10">
    <property type="match status" value="1"/>
</dbReference>
<dbReference type="NCBIfam" id="TIGR01352">
    <property type="entry name" value="tonB_Cterm"/>
    <property type="match status" value="1"/>
</dbReference>
<name>A0A538T9N1_UNCEI</name>
<evidence type="ECO:0000256" key="10">
    <source>
        <dbReference type="SAM" id="MobiDB-lite"/>
    </source>
</evidence>
<comment type="caution">
    <text evidence="12">The sequence shown here is derived from an EMBL/GenBank/DDBJ whole genome shotgun (WGS) entry which is preliminary data.</text>
</comment>
<dbReference type="EMBL" id="VBOW01000014">
    <property type="protein sequence ID" value="TMQ60353.1"/>
    <property type="molecule type" value="Genomic_DNA"/>
</dbReference>
<keyword evidence="3" id="KW-0813">Transport</keyword>
<dbReference type="SUPFAM" id="SSF74653">
    <property type="entry name" value="TolA/TonB C-terminal domain"/>
    <property type="match status" value="1"/>
</dbReference>
<dbReference type="InterPro" id="IPR037682">
    <property type="entry name" value="TonB_C"/>
</dbReference>
<keyword evidence="4" id="KW-1003">Cell membrane</keyword>
<gene>
    <name evidence="12" type="ORF">E6K76_01585</name>
</gene>
<evidence type="ECO:0000256" key="7">
    <source>
        <dbReference type="ARBA" id="ARBA00022927"/>
    </source>
</evidence>
<keyword evidence="6" id="KW-0812">Transmembrane</keyword>
<keyword evidence="7" id="KW-0653">Protein transport</keyword>
<evidence type="ECO:0000256" key="2">
    <source>
        <dbReference type="ARBA" id="ARBA00006555"/>
    </source>
</evidence>
<reference evidence="12 13" key="1">
    <citation type="journal article" date="2019" name="Nat. Microbiol.">
        <title>Mediterranean grassland soil C-N compound turnover is dependent on rainfall and depth, and is mediated by genomically divergent microorganisms.</title>
        <authorList>
            <person name="Diamond S."/>
            <person name="Andeer P.F."/>
            <person name="Li Z."/>
            <person name="Crits-Christoph A."/>
            <person name="Burstein D."/>
            <person name="Anantharaman K."/>
            <person name="Lane K.R."/>
            <person name="Thomas B.C."/>
            <person name="Pan C."/>
            <person name="Northen T.R."/>
            <person name="Banfield J.F."/>
        </authorList>
    </citation>
    <scope>NUCLEOTIDE SEQUENCE [LARGE SCALE GENOMIC DNA]</scope>
    <source>
        <strain evidence="12">WS_6</strain>
    </source>
</reference>
<dbReference type="PANTHER" id="PTHR33446:SF2">
    <property type="entry name" value="PROTEIN TONB"/>
    <property type="match status" value="1"/>
</dbReference>
<evidence type="ECO:0000256" key="6">
    <source>
        <dbReference type="ARBA" id="ARBA00022692"/>
    </source>
</evidence>
<sequence length="232" mass="24851">MVSAFASSPPPFRFGPGDLRANARKFLECALLFSALVHLTVVGFIRVASERGSRRGEQRPEGKPEQAHTVNLLVPLDLPPLIVRTSGLASAKDGVVEPVPPRQDFQWSDFGFSRPAKPIGAEGEGGINKGPPRPASPEVLPAFRAVDSPPELIDAPKPAYPDWAKDAGVEGRVLLRVLVGTDGHPRKVIVAGGLRALGEDAVKAVMGWTFHPGLSNGNPVEVWVEVPVLYRL</sequence>
<dbReference type="PROSITE" id="PS52015">
    <property type="entry name" value="TONB_CTD"/>
    <property type="match status" value="1"/>
</dbReference>
<dbReference type="GO" id="GO:0098797">
    <property type="term" value="C:plasma membrane protein complex"/>
    <property type="evidence" value="ECO:0007669"/>
    <property type="project" value="TreeGrafter"/>
</dbReference>
<keyword evidence="8" id="KW-1133">Transmembrane helix</keyword>
<dbReference type="InterPro" id="IPR051045">
    <property type="entry name" value="TonB-dependent_transducer"/>
</dbReference>
<proteinExistence type="inferred from homology"/>
<dbReference type="GO" id="GO:0031992">
    <property type="term" value="F:energy transducer activity"/>
    <property type="evidence" value="ECO:0007669"/>
    <property type="project" value="TreeGrafter"/>
</dbReference>
<evidence type="ECO:0000256" key="5">
    <source>
        <dbReference type="ARBA" id="ARBA00022519"/>
    </source>
</evidence>
<evidence type="ECO:0000256" key="8">
    <source>
        <dbReference type="ARBA" id="ARBA00022989"/>
    </source>
</evidence>
<organism evidence="12 13">
    <name type="scientific">Eiseniibacteriota bacterium</name>
    <dbReference type="NCBI Taxonomy" id="2212470"/>
    <lineage>
        <taxon>Bacteria</taxon>
        <taxon>Candidatus Eiseniibacteriota</taxon>
    </lineage>
</organism>
<keyword evidence="9" id="KW-0472">Membrane</keyword>
<dbReference type="Pfam" id="PF03544">
    <property type="entry name" value="TonB_C"/>
    <property type="match status" value="1"/>
</dbReference>
<dbReference type="GO" id="GO:0015031">
    <property type="term" value="P:protein transport"/>
    <property type="evidence" value="ECO:0007669"/>
    <property type="project" value="UniProtKB-KW"/>
</dbReference>
<comment type="subcellular location">
    <subcellularLocation>
        <location evidence="1">Cell inner membrane</location>
        <topology evidence="1">Single-pass membrane protein</topology>
        <orientation evidence="1">Periplasmic side</orientation>
    </subcellularLocation>
</comment>
<comment type="similarity">
    <text evidence="2">Belongs to the TonB family.</text>
</comment>
<accession>A0A538T9N1</accession>
<dbReference type="InterPro" id="IPR006260">
    <property type="entry name" value="TonB/TolA_C"/>
</dbReference>
<evidence type="ECO:0000256" key="3">
    <source>
        <dbReference type="ARBA" id="ARBA00022448"/>
    </source>
</evidence>
<dbReference type="AlphaFoldDB" id="A0A538T9N1"/>
<evidence type="ECO:0000256" key="4">
    <source>
        <dbReference type="ARBA" id="ARBA00022475"/>
    </source>
</evidence>
<feature type="region of interest" description="Disordered" evidence="10">
    <location>
        <begin position="118"/>
        <end position="139"/>
    </location>
</feature>
<keyword evidence="5" id="KW-0997">Cell inner membrane</keyword>
<dbReference type="PANTHER" id="PTHR33446">
    <property type="entry name" value="PROTEIN TONB-RELATED"/>
    <property type="match status" value="1"/>
</dbReference>
<protein>
    <submittedName>
        <fullName evidence="12">TonB family protein</fullName>
    </submittedName>
</protein>